<proteinExistence type="predicted"/>
<comment type="caution">
    <text evidence="1">The sequence shown here is derived from an EMBL/GenBank/DDBJ whole genome shotgun (WGS) entry which is preliminary data.</text>
</comment>
<dbReference type="OrthoDB" id="9791827at2"/>
<name>A0A420WSR1_9GAMM</name>
<accession>A0A420WSR1</accession>
<dbReference type="Pfam" id="PF14305">
    <property type="entry name" value="ATPgrasp_TupA"/>
    <property type="match status" value="1"/>
</dbReference>
<dbReference type="InterPro" id="IPR029465">
    <property type="entry name" value="ATPgrasp_TupA"/>
</dbReference>
<keyword evidence="2" id="KW-1185">Reference proteome</keyword>
<evidence type="ECO:0000313" key="2">
    <source>
        <dbReference type="Proteomes" id="UP000281975"/>
    </source>
</evidence>
<dbReference type="AlphaFoldDB" id="A0A420WSR1"/>
<protein>
    <submittedName>
        <fullName evidence="1">Teichuronopeptide biosynthesis TupA-like protein</fullName>
    </submittedName>
</protein>
<reference evidence="1 2" key="1">
    <citation type="submission" date="2018-10" db="EMBL/GenBank/DDBJ databases">
        <title>Genomic Encyclopedia of Type Strains, Phase IV (KMG-IV): sequencing the most valuable type-strain genomes for metagenomic binning, comparative biology and taxonomic classification.</title>
        <authorList>
            <person name="Goeker M."/>
        </authorList>
    </citation>
    <scope>NUCLEOTIDE SEQUENCE [LARGE SCALE GENOMIC DNA]</scope>
    <source>
        <strain evidence="1 2">DSM 23229</strain>
    </source>
</reference>
<sequence length="323" mass="37329">MPRAIRNVMQGSLSIGTGTAMNAHGESGGKPPLGQRLNQAVGSLRHRIMQALPDRLHVALRYRRVFGRFPDLEHPQTFNEKICYRKLYPEPSYSILSDKIAARDHVAGVIGGEHLVPCHAICEELTPDIYHELPASFVMKANHGFGYNMLVRDKRDYPYPMLYNLSQAWLGEDFSRISREAHYQDIKPRLIIERLLLDENGNVPKDYKFHVFRPSGQEPVVFIEVTHDRFSDYRVDFYDQQWNMVEVREDRFSSGQPMPKPALLDHAQELALKLSEGFSYVRVDFYLVDGQVYFGELTFTPTAGLMKFKHHQTDVEWGRLFEL</sequence>
<organism evidence="1 2">
    <name type="scientific">Kushneria sinocarnis</name>
    <dbReference type="NCBI Taxonomy" id="595502"/>
    <lineage>
        <taxon>Bacteria</taxon>
        <taxon>Pseudomonadati</taxon>
        <taxon>Pseudomonadota</taxon>
        <taxon>Gammaproteobacteria</taxon>
        <taxon>Oceanospirillales</taxon>
        <taxon>Halomonadaceae</taxon>
        <taxon>Kushneria</taxon>
    </lineage>
</organism>
<gene>
    <name evidence="1" type="ORF">C7446_3150</name>
</gene>
<dbReference type="EMBL" id="RBIN01000011">
    <property type="protein sequence ID" value="RKQ95772.1"/>
    <property type="molecule type" value="Genomic_DNA"/>
</dbReference>
<dbReference type="Proteomes" id="UP000281975">
    <property type="component" value="Unassembled WGS sequence"/>
</dbReference>
<evidence type="ECO:0000313" key="1">
    <source>
        <dbReference type="EMBL" id="RKQ95772.1"/>
    </source>
</evidence>